<proteinExistence type="predicted"/>
<reference evidence="1" key="1">
    <citation type="submission" date="2014-09" db="EMBL/GenBank/DDBJ databases">
        <authorList>
            <person name="Magalhaes I.L.F."/>
            <person name="Oliveira U."/>
            <person name="Santos F.R."/>
            <person name="Vidigal T.H.D.A."/>
            <person name="Brescovit A.D."/>
            <person name="Santos A.J."/>
        </authorList>
    </citation>
    <scope>NUCLEOTIDE SEQUENCE</scope>
    <source>
        <tissue evidence="1">Shoot tissue taken approximately 20 cm above the soil surface</tissue>
    </source>
</reference>
<dbReference type="AlphaFoldDB" id="A0A0A9RQR7"/>
<dbReference type="EMBL" id="GBRH01216731">
    <property type="protein sequence ID" value="JAD81164.1"/>
    <property type="molecule type" value="Transcribed_RNA"/>
</dbReference>
<sequence>MKVLVLIVDNFPVVAELLVLLDAEIPEAEEARLLPPWTKASMALAQFPISYGEADRGSLRPLSILSSPPLALLSSPM</sequence>
<name>A0A0A9RQR7_ARUDO</name>
<protein>
    <submittedName>
        <fullName evidence="1">Uncharacterized protein</fullName>
    </submittedName>
</protein>
<evidence type="ECO:0000313" key="1">
    <source>
        <dbReference type="EMBL" id="JAD81164.1"/>
    </source>
</evidence>
<accession>A0A0A9RQR7</accession>
<organism evidence="1">
    <name type="scientific">Arundo donax</name>
    <name type="common">Giant reed</name>
    <name type="synonym">Donax arundinaceus</name>
    <dbReference type="NCBI Taxonomy" id="35708"/>
    <lineage>
        <taxon>Eukaryota</taxon>
        <taxon>Viridiplantae</taxon>
        <taxon>Streptophyta</taxon>
        <taxon>Embryophyta</taxon>
        <taxon>Tracheophyta</taxon>
        <taxon>Spermatophyta</taxon>
        <taxon>Magnoliopsida</taxon>
        <taxon>Liliopsida</taxon>
        <taxon>Poales</taxon>
        <taxon>Poaceae</taxon>
        <taxon>PACMAD clade</taxon>
        <taxon>Arundinoideae</taxon>
        <taxon>Arundineae</taxon>
        <taxon>Arundo</taxon>
    </lineage>
</organism>
<reference evidence="1" key="2">
    <citation type="journal article" date="2015" name="Data Brief">
        <title>Shoot transcriptome of the giant reed, Arundo donax.</title>
        <authorList>
            <person name="Barrero R.A."/>
            <person name="Guerrero F.D."/>
            <person name="Moolhuijzen P."/>
            <person name="Goolsby J.A."/>
            <person name="Tidwell J."/>
            <person name="Bellgard S.E."/>
            <person name="Bellgard M.I."/>
        </authorList>
    </citation>
    <scope>NUCLEOTIDE SEQUENCE</scope>
    <source>
        <tissue evidence="1">Shoot tissue taken approximately 20 cm above the soil surface</tissue>
    </source>
</reference>